<dbReference type="AlphaFoldDB" id="X0U3M0"/>
<dbReference type="Pfam" id="PF10143">
    <property type="entry name" value="PhosphMutase"/>
    <property type="match status" value="1"/>
</dbReference>
<dbReference type="InterPro" id="IPR006124">
    <property type="entry name" value="Metalloenzyme"/>
</dbReference>
<comment type="caution">
    <text evidence="7">The sequence shown here is derived from an EMBL/GenBank/DDBJ whole genome shotgun (WGS) entry which is preliminary data.</text>
</comment>
<evidence type="ECO:0000256" key="4">
    <source>
        <dbReference type="ARBA" id="ARBA00005524"/>
    </source>
</evidence>
<dbReference type="Gene3D" id="3.30.70.2130">
    <property type="entry name" value="Metalloenzyme domain"/>
    <property type="match status" value="1"/>
</dbReference>
<evidence type="ECO:0000313" key="7">
    <source>
        <dbReference type="EMBL" id="GAF83065.1"/>
    </source>
</evidence>
<keyword evidence="5" id="KW-0324">Glycolysis</keyword>
<dbReference type="PANTHER" id="PTHR31209:SF0">
    <property type="entry name" value="METALLOENZYME DOMAIN-CONTAINING PROTEIN"/>
    <property type="match status" value="1"/>
</dbReference>
<gene>
    <name evidence="7" type="ORF">S01H1_06698</name>
</gene>
<dbReference type="InterPro" id="IPR004456">
    <property type="entry name" value="Pglycerate_mutase_ApgM"/>
</dbReference>
<dbReference type="PANTHER" id="PTHR31209">
    <property type="entry name" value="COFACTOR-INDEPENDENT PHOSPHOGLYCERATE MUTASE"/>
    <property type="match status" value="1"/>
</dbReference>
<feature type="domain" description="Metalloenzyme" evidence="6">
    <location>
        <begin position="126"/>
        <end position="288"/>
    </location>
</feature>
<name>X0U3M0_9ZZZZ</name>
<feature type="non-terminal residue" evidence="7">
    <location>
        <position position="1"/>
    </location>
</feature>
<dbReference type="GO" id="GO:0006096">
    <property type="term" value="P:glycolytic process"/>
    <property type="evidence" value="ECO:0007669"/>
    <property type="project" value="UniProtKB-KW"/>
</dbReference>
<dbReference type="Gene3D" id="3.40.720.10">
    <property type="entry name" value="Alkaline Phosphatase, subunit A"/>
    <property type="match status" value="1"/>
</dbReference>
<dbReference type="GO" id="GO:0046872">
    <property type="term" value="F:metal ion binding"/>
    <property type="evidence" value="ECO:0007669"/>
    <property type="project" value="InterPro"/>
</dbReference>
<evidence type="ECO:0000256" key="1">
    <source>
        <dbReference type="ARBA" id="ARBA00000370"/>
    </source>
</evidence>
<comment type="pathway">
    <text evidence="3">Carbohydrate degradation.</text>
</comment>
<comment type="catalytic activity">
    <reaction evidence="1">
        <text>(2R)-2-phosphoglycerate = (2R)-3-phosphoglycerate</text>
        <dbReference type="Rhea" id="RHEA:15901"/>
        <dbReference type="ChEBI" id="CHEBI:58272"/>
        <dbReference type="ChEBI" id="CHEBI:58289"/>
        <dbReference type="EC" id="5.4.2.12"/>
    </reaction>
</comment>
<dbReference type="SUPFAM" id="SSF53649">
    <property type="entry name" value="Alkaline phosphatase-like"/>
    <property type="match status" value="1"/>
</dbReference>
<evidence type="ECO:0000256" key="5">
    <source>
        <dbReference type="ARBA" id="ARBA00023152"/>
    </source>
</evidence>
<dbReference type="Pfam" id="PF01676">
    <property type="entry name" value="Metalloenzyme"/>
    <property type="match status" value="1"/>
</dbReference>
<dbReference type="GO" id="GO:0004619">
    <property type="term" value="F:phosphoglycerate mutase activity"/>
    <property type="evidence" value="ECO:0007669"/>
    <property type="project" value="UniProtKB-EC"/>
</dbReference>
<organism evidence="7">
    <name type="scientific">marine sediment metagenome</name>
    <dbReference type="NCBI Taxonomy" id="412755"/>
    <lineage>
        <taxon>unclassified sequences</taxon>
        <taxon>metagenomes</taxon>
        <taxon>ecological metagenomes</taxon>
    </lineage>
</organism>
<reference evidence="7" key="1">
    <citation type="journal article" date="2014" name="Front. Microbiol.">
        <title>High frequency of phylogenetically diverse reductive dehalogenase-homologous genes in deep subseafloor sedimentary metagenomes.</title>
        <authorList>
            <person name="Kawai M."/>
            <person name="Futagami T."/>
            <person name="Toyoda A."/>
            <person name="Takaki Y."/>
            <person name="Nishi S."/>
            <person name="Hori S."/>
            <person name="Arai W."/>
            <person name="Tsubouchi T."/>
            <person name="Morono Y."/>
            <person name="Uchiyama I."/>
            <person name="Ito T."/>
            <person name="Fujiyama A."/>
            <person name="Inagaki F."/>
            <person name="Takami H."/>
        </authorList>
    </citation>
    <scope>NUCLEOTIDE SEQUENCE</scope>
    <source>
        <strain evidence="7">Expedition CK06-06</strain>
    </source>
</reference>
<dbReference type="EMBL" id="BARS01003457">
    <property type="protein sequence ID" value="GAF83065.1"/>
    <property type="molecule type" value="Genomic_DNA"/>
</dbReference>
<protein>
    <recommendedName>
        <fullName evidence="6">Metalloenzyme domain-containing protein</fullName>
    </recommendedName>
</protein>
<accession>X0U3M0</accession>
<proteinExistence type="inferred from homology"/>
<comment type="function">
    <text evidence="2">Catalyzes the interconversion of 2-phosphoglycerate and 3-phosphoglycerate.</text>
</comment>
<sequence length="299" mass="33576">DLACRGNFATMDESGVITDRRAGRIPTELNEKICRIMQNKISQIRGAEIIIRPGMEHRFIVVFRGKGLEEGLSDADPQVVGEKFKYTEPLRPKAGKAAEIINEFIDKAIEALKEHSPANAVLLRGFAKHPGLPTMGELFKLSPAAIATYPMYKGLAKLVGMETLEAGETIEKEFETLKENYQKYDFFYLHIKKTDSYGEDGNFEQKVKVIEEVDKYIPEVLALKPDVLVVTGDHSTPALMKGHSWHPNPFMLFSKYIRVDEVKQFNEKECVKGGLGRFPAVDILPLMMANALKLKKFGA</sequence>
<evidence type="ECO:0000256" key="2">
    <source>
        <dbReference type="ARBA" id="ARBA00002315"/>
    </source>
</evidence>
<evidence type="ECO:0000259" key="6">
    <source>
        <dbReference type="Pfam" id="PF01676"/>
    </source>
</evidence>
<dbReference type="InterPro" id="IPR017850">
    <property type="entry name" value="Alkaline_phosphatase_core_sf"/>
</dbReference>
<evidence type="ECO:0000256" key="3">
    <source>
        <dbReference type="ARBA" id="ARBA00004921"/>
    </source>
</evidence>
<comment type="similarity">
    <text evidence="4">Belongs to the BPG-independent phosphoglycerate mutase family. A-PGAM subfamily.</text>
</comment>
<dbReference type="CDD" id="cd16011">
    <property type="entry name" value="iPGM_like"/>
    <property type="match status" value="1"/>
</dbReference>
<dbReference type="InterPro" id="IPR042253">
    <property type="entry name" value="Pglycerate_mutase_ApgM_sf"/>
</dbReference>